<reference evidence="12" key="1">
    <citation type="submission" date="2020-06" db="EMBL/GenBank/DDBJ databases">
        <authorList>
            <consortium name="Wellcome Sanger Institute Data Sharing"/>
        </authorList>
    </citation>
    <scope>NUCLEOTIDE SEQUENCE [LARGE SCALE GENOMIC DNA]</scope>
</reference>
<evidence type="ECO:0000313" key="12">
    <source>
        <dbReference type="Ensembl" id="ENSGWIP00000014525.1"/>
    </source>
</evidence>
<proteinExistence type="inferred from homology"/>
<dbReference type="GO" id="GO:0030334">
    <property type="term" value="P:regulation of cell migration"/>
    <property type="evidence" value="ECO:0007669"/>
    <property type="project" value="TreeGrafter"/>
</dbReference>
<dbReference type="Ensembl" id="ENSGWIT00000016046.1">
    <property type="protein sequence ID" value="ENSGWIP00000014525.1"/>
    <property type="gene ID" value="ENSGWIG00000008197.1"/>
</dbReference>
<dbReference type="InterPro" id="IPR004250">
    <property type="entry name" value="Somatostatin"/>
</dbReference>
<keyword evidence="10" id="KW-0732">Signal</keyword>
<keyword evidence="4" id="KW-0964">Secreted</keyword>
<dbReference type="OrthoDB" id="9948948at2759"/>
<feature type="domain" description="Somatostatin/Cortistatin C-terminal" evidence="11">
    <location>
        <begin position="102"/>
        <end position="119"/>
    </location>
</feature>
<evidence type="ECO:0000256" key="7">
    <source>
        <dbReference type="ARBA" id="ARBA00023157"/>
    </source>
</evidence>
<sequence length="119" mass="13660">MKMVSPCALLLLLFISSSFHCCCCFPQRDRQTTDRQLTAQREKLLLHKQDVSRSLADLLLSDLLTMENQVLQEENFPLSDDPDDLHAELQRSAGNEPLLAPRERKAGCKNFFWKTFTSC</sequence>
<reference evidence="12" key="2">
    <citation type="submission" date="2025-08" db="UniProtKB">
        <authorList>
            <consortium name="Ensembl"/>
        </authorList>
    </citation>
    <scope>IDENTIFICATION</scope>
</reference>
<dbReference type="AlphaFoldDB" id="A0A8C5E496"/>
<reference evidence="12" key="3">
    <citation type="submission" date="2025-09" db="UniProtKB">
        <authorList>
            <consortium name="Ensembl"/>
        </authorList>
    </citation>
    <scope>IDENTIFICATION</scope>
</reference>
<dbReference type="CTD" id="326018"/>
<dbReference type="InterPro" id="IPR018142">
    <property type="entry name" value="Somatostatin/Cortistatin_C"/>
</dbReference>
<dbReference type="Pfam" id="PF03002">
    <property type="entry name" value="Somatostatin"/>
    <property type="match status" value="1"/>
</dbReference>
<evidence type="ECO:0000256" key="8">
    <source>
        <dbReference type="PIRSR" id="PIRSR001814-1"/>
    </source>
</evidence>
<comment type="similarity">
    <text evidence="3">Belongs to the somatostatin family.</text>
</comment>
<feature type="disulfide bond" evidence="8">
    <location>
        <begin position="108"/>
        <end position="119"/>
    </location>
</feature>
<dbReference type="Proteomes" id="UP000694680">
    <property type="component" value="Chromosome 13"/>
</dbReference>
<dbReference type="RefSeq" id="XP_028320998.1">
    <property type="nucleotide sequence ID" value="XM_028465197.1"/>
</dbReference>
<evidence type="ECO:0000313" key="13">
    <source>
        <dbReference type="Proteomes" id="UP000694680"/>
    </source>
</evidence>
<keyword evidence="6" id="KW-0372">Hormone</keyword>
<gene>
    <name evidence="12" type="primary">sst1.1</name>
</gene>
<comment type="subcellular location">
    <subcellularLocation>
        <location evidence="2">Secreted</location>
    </subcellularLocation>
</comment>
<feature type="region of interest" description="Disordered" evidence="9">
    <location>
        <begin position="76"/>
        <end position="100"/>
    </location>
</feature>
<evidence type="ECO:0000256" key="1">
    <source>
        <dbReference type="ARBA" id="ARBA00003524"/>
    </source>
</evidence>
<evidence type="ECO:0000256" key="4">
    <source>
        <dbReference type="ARBA" id="ARBA00022525"/>
    </source>
</evidence>
<dbReference type="PANTHER" id="PTHR10558:SF2">
    <property type="entry name" value="SOMATOSTATIN"/>
    <property type="match status" value="1"/>
</dbReference>
<dbReference type="GeneID" id="114474717"/>
<dbReference type="PIRSF" id="PIRSF001814">
    <property type="entry name" value="Somatostatin"/>
    <property type="match status" value="1"/>
</dbReference>
<evidence type="ECO:0000259" key="11">
    <source>
        <dbReference type="Pfam" id="PF03002"/>
    </source>
</evidence>
<organism evidence="12 13">
    <name type="scientific">Gouania willdenowi</name>
    <name type="common">Blunt-snouted clingfish</name>
    <name type="synonym">Lepadogaster willdenowi</name>
    <dbReference type="NCBI Taxonomy" id="441366"/>
    <lineage>
        <taxon>Eukaryota</taxon>
        <taxon>Metazoa</taxon>
        <taxon>Chordata</taxon>
        <taxon>Craniata</taxon>
        <taxon>Vertebrata</taxon>
        <taxon>Euteleostomi</taxon>
        <taxon>Actinopterygii</taxon>
        <taxon>Neopterygii</taxon>
        <taxon>Teleostei</taxon>
        <taxon>Neoteleostei</taxon>
        <taxon>Acanthomorphata</taxon>
        <taxon>Ovalentaria</taxon>
        <taxon>Blenniimorphae</taxon>
        <taxon>Blenniiformes</taxon>
        <taxon>Gobiesocoidei</taxon>
        <taxon>Gobiesocidae</taxon>
        <taxon>Gobiesocinae</taxon>
        <taxon>Gouania</taxon>
    </lineage>
</organism>
<dbReference type="GO" id="GO:0005615">
    <property type="term" value="C:extracellular space"/>
    <property type="evidence" value="ECO:0007669"/>
    <property type="project" value="TreeGrafter"/>
</dbReference>
<evidence type="ECO:0000256" key="2">
    <source>
        <dbReference type="ARBA" id="ARBA00004613"/>
    </source>
</evidence>
<evidence type="ECO:0000256" key="10">
    <source>
        <dbReference type="SAM" id="SignalP"/>
    </source>
</evidence>
<evidence type="ECO:0000256" key="3">
    <source>
        <dbReference type="ARBA" id="ARBA00008327"/>
    </source>
</evidence>
<name>A0A8C5E496_GOUWI</name>
<protein>
    <submittedName>
        <fullName evidence="12">Somatostatin-1-like</fullName>
    </submittedName>
</protein>
<evidence type="ECO:0000256" key="5">
    <source>
        <dbReference type="ARBA" id="ARBA00022685"/>
    </source>
</evidence>
<feature type="signal peptide" evidence="10">
    <location>
        <begin position="1"/>
        <end position="24"/>
    </location>
</feature>
<keyword evidence="5" id="KW-0165">Cleavage on pair of basic residues</keyword>
<dbReference type="PANTHER" id="PTHR10558">
    <property type="entry name" value="SOMATOSTATIN"/>
    <property type="match status" value="1"/>
</dbReference>
<dbReference type="GO" id="GO:0005179">
    <property type="term" value="F:hormone activity"/>
    <property type="evidence" value="ECO:0007669"/>
    <property type="project" value="UniProtKB-KW"/>
</dbReference>
<feature type="chain" id="PRO_5034351863" evidence="10">
    <location>
        <begin position="25"/>
        <end position="119"/>
    </location>
</feature>
<accession>A0A8C5E496</accession>
<keyword evidence="7 8" id="KW-1015">Disulfide bond</keyword>
<comment type="function">
    <text evidence="1">Somatostatin inhibits the release of somatotropin.</text>
</comment>
<keyword evidence="13" id="KW-1185">Reference proteome</keyword>
<evidence type="ECO:0000256" key="9">
    <source>
        <dbReference type="SAM" id="MobiDB-lite"/>
    </source>
</evidence>
<evidence type="ECO:0000256" key="6">
    <source>
        <dbReference type="ARBA" id="ARBA00022702"/>
    </source>
</evidence>